<evidence type="ECO:0000256" key="1">
    <source>
        <dbReference type="ARBA" id="ARBA00011065"/>
    </source>
</evidence>
<feature type="compositionally biased region" description="Polar residues" evidence="7">
    <location>
        <begin position="85"/>
        <end position="99"/>
    </location>
</feature>
<feature type="region of interest" description="Disordered" evidence="7">
    <location>
        <begin position="69"/>
        <end position="99"/>
    </location>
</feature>
<dbReference type="EC" id="3.1.3.48" evidence="6"/>
<dbReference type="InterPro" id="IPR000751">
    <property type="entry name" value="MPI_Phosphatase"/>
</dbReference>
<dbReference type="GO" id="GO:0005737">
    <property type="term" value="C:cytoplasm"/>
    <property type="evidence" value="ECO:0007669"/>
    <property type="project" value="TreeGrafter"/>
</dbReference>
<dbReference type="Pfam" id="PF06617">
    <property type="entry name" value="M-inducer_phosp"/>
    <property type="match status" value="1"/>
</dbReference>
<comment type="function">
    <text evidence="6">Tyrosine protein phosphatase which functions as a dosage-dependent inducer of mitotic progression.</text>
</comment>
<dbReference type="SMART" id="SM00450">
    <property type="entry name" value="RHOD"/>
    <property type="match status" value="1"/>
</dbReference>
<accession>A0A0L8FVS2</accession>
<keyword evidence="3 6" id="KW-0378">Hydrolase</keyword>
<name>A0A0L8FVS2_OCTBM</name>
<dbReference type="PRINTS" id="PR00716">
    <property type="entry name" value="MPIPHPHTASE"/>
</dbReference>
<evidence type="ECO:0000259" key="8">
    <source>
        <dbReference type="PROSITE" id="PS50206"/>
    </source>
</evidence>
<proteinExistence type="inferred from homology"/>
<evidence type="ECO:0000256" key="2">
    <source>
        <dbReference type="ARBA" id="ARBA00022618"/>
    </source>
</evidence>
<dbReference type="GO" id="GO:0004725">
    <property type="term" value="F:protein tyrosine phosphatase activity"/>
    <property type="evidence" value="ECO:0007669"/>
    <property type="project" value="UniProtKB-UniRule"/>
</dbReference>
<dbReference type="OMA" id="SFCHTEI"/>
<protein>
    <recommendedName>
        <fullName evidence="6">M-phase inducer phosphatase</fullName>
        <ecNumber evidence="6">3.1.3.48</ecNumber>
    </recommendedName>
</protein>
<dbReference type="PANTHER" id="PTHR10828:SF17">
    <property type="entry name" value="PROTEIN-TYROSINE-PHOSPHATASE"/>
    <property type="match status" value="1"/>
</dbReference>
<dbReference type="GO" id="GO:0110032">
    <property type="term" value="P:positive regulation of G2/MI transition of meiotic cell cycle"/>
    <property type="evidence" value="ECO:0007669"/>
    <property type="project" value="TreeGrafter"/>
</dbReference>
<sequence length="518" mass="59461">MSSFGRSLQIMALDCNSSITKGENNGNLHSPVTNLAMNLSELRTDRSTPKRRLSLNTVDSGPILSDCFKDSPTPFYSPSEEYRTKPQNPSFLKQSSLTNSEAPPLFDVKNFEYVDSPLETEQDDSNSRDSGLGYEKEREDQFQFVPPLGMPPRKVKMFEDSLDFEINRKFHRSLSAPLIKKEDIEFLQRDNSPKKTENERDDGFSDHLETMDTAAETVSDSIKSLIEAPLSSQALENAENTNSYRFGSSLDDTPTTMRVAKSIFRTQSFDVRRRSINKRDRIKDENTPVYQKRRRPTNGKISPILKRSHSETEAQIKAAVQRISHNPSLIGDASKTYCLPTITGKHGYLKSVTPQTVKELLHGHYDYEINSYSIIDCRYPYEFEGGHIKKAENLYDENSIYKKFLENPPKISDSAKRDIVVFHCEFSSERAPKLAKFLRSRDRNANESCYPFLYYPEIYILDGGYKAFFEKCVEFCEPPTYKPMLHSDHSSDLKHFRGKSRSWAGERTHRSGLRQLNF</sequence>
<dbReference type="GO" id="GO:0009794">
    <property type="term" value="P:regulation of mitotic cell cycle, embryonic"/>
    <property type="evidence" value="ECO:0007669"/>
    <property type="project" value="UniProtKB-ARBA"/>
</dbReference>
<dbReference type="FunFam" id="3.40.250.10:FF:000036">
    <property type="entry name" value="M-phase inducer phosphatase"/>
    <property type="match status" value="1"/>
</dbReference>
<dbReference type="KEGG" id="obi:106880873"/>
<dbReference type="Gene3D" id="3.40.250.10">
    <property type="entry name" value="Rhodanese-like domain"/>
    <property type="match status" value="1"/>
</dbReference>
<keyword evidence="5 6" id="KW-0131">Cell cycle</keyword>
<dbReference type="STRING" id="37653.A0A0L8FVS2"/>
<dbReference type="GO" id="GO:0032502">
    <property type="term" value="P:developmental process"/>
    <property type="evidence" value="ECO:0007669"/>
    <property type="project" value="UniProtKB-ARBA"/>
</dbReference>
<dbReference type="InterPro" id="IPR001763">
    <property type="entry name" value="Rhodanese-like_dom"/>
</dbReference>
<evidence type="ECO:0000256" key="5">
    <source>
        <dbReference type="ARBA" id="ARBA00023306"/>
    </source>
</evidence>
<dbReference type="OrthoDB" id="9999371at2759"/>
<keyword evidence="4 6" id="KW-0904">Protein phosphatase</keyword>
<evidence type="ECO:0000313" key="9">
    <source>
        <dbReference type="EMBL" id="KOF68709.1"/>
    </source>
</evidence>
<dbReference type="AlphaFoldDB" id="A0A0L8FVS2"/>
<dbReference type="GO" id="GO:0000086">
    <property type="term" value="P:G2/M transition of mitotic cell cycle"/>
    <property type="evidence" value="ECO:0007669"/>
    <property type="project" value="TreeGrafter"/>
</dbReference>
<reference evidence="9" key="1">
    <citation type="submission" date="2015-07" db="EMBL/GenBank/DDBJ databases">
        <title>MeaNS - Measles Nucleotide Surveillance Program.</title>
        <authorList>
            <person name="Tran T."/>
            <person name="Druce J."/>
        </authorList>
    </citation>
    <scope>NUCLEOTIDE SEQUENCE</scope>
    <source>
        <strain evidence="9">UCB-OBI-ISO-001</strain>
        <tissue evidence="9">Gonad</tissue>
    </source>
</reference>
<evidence type="ECO:0000256" key="7">
    <source>
        <dbReference type="SAM" id="MobiDB-lite"/>
    </source>
</evidence>
<feature type="domain" description="Rhodanese" evidence="8">
    <location>
        <begin position="368"/>
        <end position="477"/>
    </location>
</feature>
<dbReference type="EMBL" id="KQ426045">
    <property type="protein sequence ID" value="KOF68709.1"/>
    <property type="molecule type" value="Genomic_DNA"/>
</dbReference>
<evidence type="ECO:0000256" key="4">
    <source>
        <dbReference type="ARBA" id="ARBA00022912"/>
    </source>
</evidence>
<dbReference type="GO" id="GO:0051301">
    <property type="term" value="P:cell division"/>
    <property type="evidence" value="ECO:0007669"/>
    <property type="project" value="UniProtKB-UniRule"/>
</dbReference>
<dbReference type="InterPro" id="IPR036873">
    <property type="entry name" value="Rhodanese-like_dom_sf"/>
</dbReference>
<feature type="region of interest" description="Disordered" evidence="7">
    <location>
        <begin position="117"/>
        <end position="138"/>
    </location>
</feature>
<dbReference type="CDD" id="cd01530">
    <property type="entry name" value="Cdc25"/>
    <property type="match status" value="1"/>
</dbReference>
<dbReference type="SUPFAM" id="SSF52821">
    <property type="entry name" value="Rhodanese/Cell cycle control phosphatase"/>
    <property type="match status" value="1"/>
</dbReference>
<gene>
    <name evidence="9" type="ORF">OCBIM_22006643mg</name>
</gene>
<dbReference type="Pfam" id="PF00581">
    <property type="entry name" value="Rhodanese"/>
    <property type="match status" value="1"/>
</dbReference>
<keyword evidence="6" id="KW-0498">Mitosis</keyword>
<comment type="similarity">
    <text evidence="1 6">Belongs to the MPI phosphatase family.</text>
</comment>
<dbReference type="GO" id="GO:0005634">
    <property type="term" value="C:nucleus"/>
    <property type="evidence" value="ECO:0007669"/>
    <property type="project" value="TreeGrafter"/>
</dbReference>
<dbReference type="GO" id="GO:0010971">
    <property type="term" value="P:positive regulation of G2/M transition of mitotic cell cycle"/>
    <property type="evidence" value="ECO:0007669"/>
    <property type="project" value="TreeGrafter"/>
</dbReference>
<organism evidence="9">
    <name type="scientific">Octopus bimaculoides</name>
    <name type="common">California two-spotted octopus</name>
    <dbReference type="NCBI Taxonomy" id="37653"/>
    <lineage>
        <taxon>Eukaryota</taxon>
        <taxon>Metazoa</taxon>
        <taxon>Spiralia</taxon>
        <taxon>Lophotrochozoa</taxon>
        <taxon>Mollusca</taxon>
        <taxon>Cephalopoda</taxon>
        <taxon>Coleoidea</taxon>
        <taxon>Octopodiformes</taxon>
        <taxon>Octopoda</taxon>
        <taxon>Incirrata</taxon>
        <taxon>Octopodidae</taxon>
        <taxon>Octopus</taxon>
    </lineage>
</organism>
<evidence type="ECO:0000256" key="3">
    <source>
        <dbReference type="ARBA" id="ARBA00022801"/>
    </source>
</evidence>
<dbReference type="PROSITE" id="PS50206">
    <property type="entry name" value="RHODANESE_3"/>
    <property type="match status" value="1"/>
</dbReference>
<keyword evidence="2 6" id="KW-0132">Cell division</keyword>
<evidence type="ECO:0000256" key="6">
    <source>
        <dbReference type="RuleBase" id="RU368028"/>
    </source>
</evidence>
<comment type="catalytic activity">
    <reaction evidence="6">
        <text>O-phospho-L-tyrosyl-[protein] + H2O = L-tyrosyl-[protein] + phosphate</text>
        <dbReference type="Rhea" id="RHEA:10684"/>
        <dbReference type="Rhea" id="RHEA-COMP:10136"/>
        <dbReference type="Rhea" id="RHEA-COMP:20101"/>
        <dbReference type="ChEBI" id="CHEBI:15377"/>
        <dbReference type="ChEBI" id="CHEBI:43474"/>
        <dbReference type="ChEBI" id="CHEBI:46858"/>
        <dbReference type="ChEBI" id="CHEBI:61978"/>
        <dbReference type="EC" id="3.1.3.48"/>
    </reaction>
</comment>
<dbReference type="PANTHER" id="PTHR10828">
    <property type="entry name" value="M-PHASE INDUCER PHOSPHATASE DUAL SPECIFICITY PHOSPHATASE CDC25"/>
    <property type="match status" value="1"/>
</dbReference>